<evidence type="ECO:0000256" key="6">
    <source>
        <dbReference type="ARBA" id="ARBA00022603"/>
    </source>
</evidence>
<dbReference type="SUPFAM" id="SSF53335">
    <property type="entry name" value="S-adenosyl-L-methionine-dependent methyltransferases"/>
    <property type="match status" value="1"/>
</dbReference>
<dbReference type="NCBIfam" id="TIGR03840">
    <property type="entry name" value="TMPT_Se_Te"/>
    <property type="match status" value="1"/>
</dbReference>
<dbReference type="HAMAP" id="MF_00812">
    <property type="entry name" value="Thiopur_methtran"/>
    <property type="match status" value="1"/>
</dbReference>
<accession>A0ABV4TYH4</accession>
<dbReference type="PANTHER" id="PTHR10259:SF11">
    <property type="entry name" value="THIOPURINE S-METHYLTRANSFERASE"/>
    <property type="match status" value="1"/>
</dbReference>
<keyword evidence="11" id="KW-1185">Reference proteome</keyword>
<dbReference type="NCBIfam" id="NF009732">
    <property type="entry name" value="PRK13255.1"/>
    <property type="match status" value="1"/>
</dbReference>
<feature type="binding site" evidence="9">
    <location>
        <position position="10"/>
    </location>
    <ligand>
        <name>S-adenosyl-L-methionine</name>
        <dbReference type="ChEBI" id="CHEBI:59789"/>
    </ligand>
</feature>
<dbReference type="InterPro" id="IPR022474">
    <property type="entry name" value="Thiopur_S-MeTfrase_Se/Te_detox"/>
</dbReference>
<dbReference type="Proteomes" id="UP001575181">
    <property type="component" value="Unassembled WGS sequence"/>
</dbReference>
<evidence type="ECO:0000313" key="10">
    <source>
        <dbReference type="EMBL" id="MFA9462374.1"/>
    </source>
</evidence>
<dbReference type="PIRSF" id="PIRSF023956">
    <property type="entry name" value="Thiopurine_S-methyltransferase"/>
    <property type="match status" value="1"/>
</dbReference>
<keyword evidence="8 9" id="KW-0949">S-adenosyl-L-methionine</keyword>
<dbReference type="PANTHER" id="PTHR10259">
    <property type="entry name" value="THIOPURINE S-METHYLTRANSFERASE"/>
    <property type="match status" value="1"/>
</dbReference>
<evidence type="ECO:0000313" key="11">
    <source>
        <dbReference type="Proteomes" id="UP001575181"/>
    </source>
</evidence>
<keyword evidence="7 9" id="KW-0808">Transferase</keyword>
<comment type="subcellular location">
    <subcellularLocation>
        <location evidence="2 9">Cytoplasm</location>
    </subcellularLocation>
</comment>
<dbReference type="RefSeq" id="WP_373657164.1">
    <property type="nucleotide sequence ID" value="NZ_JBGUAW010000013.1"/>
</dbReference>
<feature type="binding site" evidence="9">
    <location>
        <position position="45"/>
    </location>
    <ligand>
        <name>S-adenosyl-L-methionine</name>
        <dbReference type="ChEBI" id="CHEBI:59789"/>
    </ligand>
</feature>
<dbReference type="InterPro" id="IPR008854">
    <property type="entry name" value="TPMT"/>
</dbReference>
<dbReference type="Pfam" id="PF05724">
    <property type="entry name" value="TPMT"/>
    <property type="match status" value="1"/>
</dbReference>
<evidence type="ECO:0000256" key="3">
    <source>
        <dbReference type="ARBA" id="ARBA00008145"/>
    </source>
</evidence>
<evidence type="ECO:0000256" key="8">
    <source>
        <dbReference type="ARBA" id="ARBA00022691"/>
    </source>
</evidence>
<keyword evidence="6 9" id="KW-0489">Methyltransferase</keyword>
<dbReference type="CDD" id="cd02440">
    <property type="entry name" value="AdoMet_MTases"/>
    <property type="match status" value="1"/>
</dbReference>
<dbReference type="EMBL" id="JBGUAW010000013">
    <property type="protein sequence ID" value="MFA9462374.1"/>
    <property type="molecule type" value="Genomic_DNA"/>
</dbReference>
<feature type="binding site" evidence="9">
    <location>
        <position position="124"/>
    </location>
    <ligand>
        <name>S-adenosyl-L-methionine</name>
        <dbReference type="ChEBI" id="CHEBI:59789"/>
    </ligand>
</feature>
<dbReference type="EC" id="2.1.1.67" evidence="4 9"/>
<dbReference type="GO" id="GO:0008119">
    <property type="term" value="F:thiopurine S-methyltransferase activity"/>
    <property type="evidence" value="ECO:0007669"/>
    <property type="project" value="UniProtKB-EC"/>
</dbReference>
<sequence>MDREFWLDRWRNNKLGWHLETVNPHLLDFWPGMPVPSRGRVFVPLCGKSLDMAWLARECGHAVVGVELSEVACREFFSENGMEPQVEDAGAFSQFAAEGITLLCGDLFDLDAHTLGPVDGVFDRGSLIALPPEMRIRYAGHMESLLPARPPVLCVTLDYPQQEMAGPPFSVGPEEVESLFGNGYRVECLRDWDVLDESPRFREQGLTALHERVFRLSAL</sequence>
<dbReference type="Gene3D" id="3.40.50.150">
    <property type="entry name" value="Vaccinia Virus protein VP39"/>
    <property type="match status" value="1"/>
</dbReference>
<protein>
    <recommendedName>
        <fullName evidence="4 9">Thiopurine S-methyltransferase</fullName>
        <ecNumber evidence="4 9">2.1.1.67</ecNumber>
    </recommendedName>
    <alternativeName>
        <fullName evidence="9">Thiopurine methyltransferase</fullName>
    </alternativeName>
</protein>
<reference evidence="10 11" key="1">
    <citation type="submission" date="2024-08" db="EMBL/GenBank/DDBJ databases">
        <title>Whole-genome sequencing of halo(alkali)philic microorganisms from hypersaline lakes.</title>
        <authorList>
            <person name="Sorokin D.Y."/>
            <person name="Merkel A.Y."/>
            <person name="Messina E."/>
            <person name="Yakimov M."/>
        </authorList>
    </citation>
    <scope>NUCLEOTIDE SEQUENCE [LARGE SCALE GENOMIC DNA]</scope>
    <source>
        <strain evidence="10 11">Cl-TMA</strain>
    </source>
</reference>
<evidence type="ECO:0000256" key="9">
    <source>
        <dbReference type="HAMAP-Rule" id="MF_00812"/>
    </source>
</evidence>
<dbReference type="GO" id="GO:0032259">
    <property type="term" value="P:methylation"/>
    <property type="evidence" value="ECO:0007669"/>
    <property type="project" value="UniProtKB-KW"/>
</dbReference>
<proteinExistence type="inferred from homology"/>
<evidence type="ECO:0000256" key="7">
    <source>
        <dbReference type="ARBA" id="ARBA00022679"/>
    </source>
</evidence>
<comment type="catalytic activity">
    <reaction evidence="1 9">
        <text>S-adenosyl-L-methionine + a thiopurine = S-adenosyl-L-homocysteine + a thiopurine S-methylether.</text>
        <dbReference type="EC" id="2.1.1.67"/>
    </reaction>
</comment>
<keyword evidence="5 9" id="KW-0963">Cytoplasm</keyword>
<evidence type="ECO:0000256" key="5">
    <source>
        <dbReference type="ARBA" id="ARBA00022490"/>
    </source>
</evidence>
<feature type="binding site" evidence="9">
    <location>
        <position position="67"/>
    </location>
    <ligand>
        <name>S-adenosyl-L-methionine</name>
        <dbReference type="ChEBI" id="CHEBI:59789"/>
    </ligand>
</feature>
<gene>
    <name evidence="9" type="primary">tpm</name>
    <name evidence="10" type="ORF">ACERLL_16290</name>
</gene>
<evidence type="ECO:0000256" key="1">
    <source>
        <dbReference type="ARBA" id="ARBA00000903"/>
    </source>
</evidence>
<organism evidence="10 11">
    <name type="scientific">Thiohalorhabdus methylotrophus</name>
    <dbReference type="NCBI Taxonomy" id="3242694"/>
    <lineage>
        <taxon>Bacteria</taxon>
        <taxon>Pseudomonadati</taxon>
        <taxon>Pseudomonadota</taxon>
        <taxon>Gammaproteobacteria</taxon>
        <taxon>Thiohalorhabdales</taxon>
        <taxon>Thiohalorhabdaceae</taxon>
        <taxon>Thiohalorhabdus</taxon>
    </lineage>
</organism>
<evidence type="ECO:0000256" key="2">
    <source>
        <dbReference type="ARBA" id="ARBA00004496"/>
    </source>
</evidence>
<comment type="caution">
    <text evidence="10">The sequence shown here is derived from an EMBL/GenBank/DDBJ whole genome shotgun (WGS) entry which is preliminary data.</text>
</comment>
<name>A0ABV4TYH4_9GAMM</name>
<dbReference type="InterPro" id="IPR029063">
    <property type="entry name" value="SAM-dependent_MTases_sf"/>
</dbReference>
<dbReference type="PROSITE" id="PS51585">
    <property type="entry name" value="SAM_MT_TPMT"/>
    <property type="match status" value="1"/>
</dbReference>
<evidence type="ECO:0000256" key="4">
    <source>
        <dbReference type="ARBA" id="ARBA00011905"/>
    </source>
</evidence>
<comment type="similarity">
    <text evidence="3 9">Belongs to the class I-like SAM-binding methyltransferase superfamily. TPMT family.</text>
</comment>
<dbReference type="InterPro" id="IPR025835">
    <property type="entry name" value="Thiopurine_S-MeTrfase"/>
</dbReference>